<dbReference type="AlphaFoldDB" id="I4C3D1"/>
<proteinExistence type="predicted"/>
<keyword evidence="2" id="KW-1185">Reference proteome</keyword>
<reference evidence="2" key="1">
    <citation type="submission" date="2012-06" db="EMBL/GenBank/DDBJ databases">
        <title>Complete sequence of chromosome of Desulfomonile tiedjei DSM 6799.</title>
        <authorList>
            <person name="Lucas S."/>
            <person name="Copeland A."/>
            <person name="Lapidus A."/>
            <person name="Glavina del Rio T."/>
            <person name="Dalin E."/>
            <person name="Tice H."/>
            <person name="Bruce D."/>
            <person name="Goodwin L."/>
            <person name="Pitluck S."/>
            <person name="Peters L."/>
            <person name="Ovchinnikova G."/>
            <person name="Zeytun A."/>
            <person name="Lu M."/>
            <person name="Kyrpides N."/>
            <person name="Mavromatis K."/>
            <person name="Ivanova N."/>
            <person name="Brettin T."/>
            <person name="Detter J.C."/>
            <person name="Han C."/>
            <person name="Larimer F."/>
            <person name="Land M."/>
            <person name="Hauser L."/>
            <person name="Markowitz V."/>
            <person name="Cheng J.-F."/>
            <person name="Hugenholtz P."/>
            <person name="Woyke T."/>
            <person name="Wu D."/>
            <person name="Spring S."/>
            <person name="Schroeder M."/>
            <person name="Brambilla E."/>
            <person name="Klenk H.-P."/>
            <person name="Eisen J.A."/>
        </authorList>
    </citation>
    <scope>NUCLEOTIDE SEQUENCE [LARGE SCALE GENOMIC DNA]</scope>
    <source>
        <strain evidence="2">ATCC 49306 / DSM 6799 / DCB-1</strain>
    </source>
</reference>
<name>I4C3D1_DESTA</name>
<evidence type="ECO:0000313" key="1">
    <source>
        <dbReference type="EMBL" id="AFM24072.1"/>
    </source>
</evidence>
<dbReference type="HOGENOM" id="CLU_1545180_0_0_7"/>
<dbReference type="KEGG" id="dti:Desti_1359"/>
<gene>
    <name evidence="1" type="ordered locus">Desti_1359</name>
</gene>
<accession>I4C3D1</accession>
<evidence type="ECO:0000313" key="2">
    <source>
        <dbReference type="Proteomes" id="UP000006055"/>
    </source>
</evidence>
<dbReference type="EMBL" id="CP003360">
    <property type="protein sequence ID" value="AFM24072.1"/>
    <property type="molecule type" value="Genomic_DNA"/>
</dbReference>
<organism evidence="1 2">
    <name type="scientific">Desulfomonile tiedjei (strain ATCC 49306 / DSM 6799 / DCB-1)</name>
    <dbReference type="NCBI Taxonomy" id="706587"/>
    <lineage>
        <taxon>Bacteria</taxon>
        <taxon>Pseudomonadati</taxon>
        <taxon>Thermodesulfobacteriota</taxon>
        <taxon>Desulfomonilia</taxon>
        <taxon>Desulfomonilales</taxon>
        <taxon>Desulfomonilaceae</taxon>
        <taxon>Desulfomonile</taxon>
    </lineage>
</organism>
<protein>
    <submittedName>
        <fullName evidence="1">Uncharacterized protein</fullName>
    </submittedName>
</protein>
<dbReference type="Proteomes" id="UP000006055">
    <property type="component" value="Chromosome"/>
</dbReference>
<sequence>MARDYYQCTIFPYPMGRLRGAWHQSATGRDARSIPEPKVILPIADEFIRRWREECSERNLYVETRCFGYPVRVYIEPAFRDIGYPLREDRRNGDKSNWNKARRYRFLPCVRELLLNSEVPPIVNDRNNSLVLLGKANHRPRECFKVIIKEGEPEPGLYGYFLATFFPVDDWDK</sequence>